<feature type="compositionally biased region" description="Polar residues" evidence="1">
    <location>
        <begin position="266"/>
        <end position="278"/>
    </location>
</feature>
<feature type="compositionally biased region" description="Low complexity" evidence="1">
    <location>
        <begin position="68"/>
        <end position="77"/>
    </location>
</feature>
<organism evidence="2 3">
    <name type="scientific">Protopolystoma xenopodis</name>
    <dbReference type="NCBI Taxonomy" id="117903"/>
    <lineage>
        <taxon>Eukaryota</taxon>
        <taxon>Metazoa</taxon>
        <taxon>Spiralia</taxon>
        <taxon>Lophotrochozoa</taxon>
        <taxon>Platyhelminthes</taxon>
        <taxon>Monogenea</taxon>
        <taxon>Polyopisthocotylea</taxon>
        <taxon>Polystomatidea</taxon>
        <taxon>Polystomatidae</taxon>
        <taxon>Protopolystoma</taxon>
    </lineage>
</organism>
<accession>A0A448X0J7</accession>
<feature type="region of interest" description="Disordered" evidence="1">
    <location>
        <begin position="68"/>
        <end position="109"/>
    </location>
</feature>
<comment type="caution">
    <text evidence="2">The sequence shown here is derived from an EMBL/GenBank/DDBJ whole genome shotgun (WGS) entry which is preliminary data.</text>
</comment>
<feature type="compositionally biased region" description="Polar residues" evidence="1">
    <location>
        <begin position="96"/>
        <end position="109"/>
    </location>
</feature>
<feature type="compositionally biased region" description="Polar residues" evidence="1">
    <location>
        <begin position="29"/>
        <end position="41"/>
    </location>
</feature>
<evidence type="ECO:0000256" key="1">
    <source>
        <dbReference type="SAM" id="MobiDB-lite"/>
    </source>
</evidence>
<evidence type="ECO:0000313" key="2">
    <source>
        <dbReference type="EMBL" id="VEL24808.1"/>
    </source>
</evidence>
<dbReference type="EMBL" id="CAAALY010069790">
    <property type="protein sequence ID" value="VEL24808.1"/>
    <property type="molecule type" value="Genomic_DNA"/>
</dbReference>
<feature type="region of interest" description="Disordered" evidence="1">
    <location>
        <begin position="190"/>
        <end position="355"/>
    </location>
</feature>
<reference evidence="2" key="1">
    <citation type="submission" date="2018-11" db="EMBL/GenBank/DDBJ databases">
        <authorList>
            <consortium name="Pathogen Informatics"/>
        </authorList>
    </citation>
    <scope>NUCLEOTIDE SEQUENCE</scope>
</reference>
<feature type="region of interest" description="Disordered" evidence="1">
    <location>
        <begin position="1"/>
        <end position="41"/>
    </location>
</feature>
<evidence type="ECO:0000313" key="3">
    <source>
        <dbReference type="Proteomes" id="UP000784294"/>
    </source>
</evidence>
<protein>
    <submittedName>
        <fullName evidence="2">Uncharacterized protein</fullName>
    </submittedName>
</protein>
<gene>
    <name evidence="2" type="ORF">PXEA_LOCUS18248</name>
</gene>
<feature type="compositionally biased region" description="Polar residues" evidence="1">
    <location>
        <begin position="190"/>
        <end position="201"/>
    </location>
</feature>
<keyword evidence="3" id="KW-1185">Reference proteome</keyword>
<dbReference type="AlphaFoldDB" id="A0A448X0J7"/>
<proteinExistence type="predicted"/>
<dbReference type="Proteomes" id="UP000784294">
    <property type="component" value="Unassembled WGS sequence"/>
</dbReference>
<feature type="compositionally biased region" description="Pro residues" evidence="1">
    <location>
        <begin position="1"/>
        <end position="12"/>
    </location>
</feature>
<name>A0A448X0J7_9PLAT</name>
<sequence>MSRGPKPSPLPSSRPVTLPHQLLAFSHGPHTNSHPLQASPTSPLNWFTCSPSISSLFNPGSIAVSSTSSSSSSSCLSAKPGTLTSISPDRLPAISPKSNKSSTHHAQQIISSVTSCQTARLGLNGNENISVNEDDDSRSHRYCLRPLPCCKQGGMPSLESTGVIASETAEKSGLGETDYLFWHLLSSAESRGQENRPTSLPSGRVEVDEAKGEEELAVEKMGGDQKTADSAMANYSTGDRRRLGSGDNPNPDKLVNGLEVKRTWRESGSNKGTATAGSVRQGALVDCDVNENGFKQPDEENNKKMEDKEDDSGGDQSVCDSRCEGRGIPTSRLSWEAPIGMPENPSTRRFTGKRK</sequence>
<feature type="compositionally biased region" description="Basic and acidic residues" evidence="1">
    <location>
        <begin position="296"/>
        <end position="307"/>
    </location>
</feature>
<feature type="compositionally biased region" description="Basic and acidic residues" evidence="1">
    <location>
        <begin position="205"/>
        <end position="227"/>
    </location>
</feature>